<sequence>MVCHRCCEIAVKLHKYRTNAIANDKILKEQCGQPYTPPIINQDEILRVAAEIANEEMLAFKQTDGASENSSLESASSQLLNHPCQSTNVVTSQNRKKVRKGVHGHPSVRKLYKQYNNIILPVEVFKSDISPVISLDSAEITDWYAQEAHNIQKKLANIVIKKVLCNSTSTISLSPDKNIKFSYEMQSSTNDTHSNSSEGNMDKDISLSSNEYKSDTSTINATLTQTVLQSSVIATKNVHQRAKKRTTGKLQPSQNKFIHGDDQNEVIPKKKSRSFSNKVSTNSVSSKLDLPEQLPSDRRERKTIFTSSLELVPAAASAKSSASTTLVTPSLNSNLDSVAPFFDQVDCQNVMSAEKTLSVFICSICNHLCDTKKQLQDHERVHLTCRFCKIRVRNLKLLQTHQNGTCFINIVKNPPILQLDKVDSIKSMVERYPEAFKELVAQPEILHESLDSTNVDIPEDSTISEGTRLTNINTNDVEQFASPSNQFVECPAIVSVDKEPVIINSDSSKIVDSNIQVQSSNIEIVCLTDDSDDEIECTEIPTHPIVDTNKTISPLSKSYIRIAAISPNQGNIGSKGSPANTLPLTLDAFNKSQSYLNEREMIRSLFKKYGDSSMKRDTGLQTNTIPSNHIKSTDKNLILLENLLLELNKHKIPVQFESKPRVSAKFLEQPLVSKKEVLEAWENKKVIDVQKNEFSTSLKPTRSTIPIVKRPKLGLNGDKISIPKQKNTCSLVLNSQQTRRTYSKNTTVTKPATSANSTSSVGQLSLVTLPTTAGTIIAQTNNTPNLSTVPLIINSASSQSQQSGYMRIVETPNVLSYPTLYIPQPGALIQNAQQNDKVIHVNNNVTNVNKFLVLAPSVAPQLSGINLDYLNCPSVTLNQALQGQQSQTTQQLTVLTPTTETSTNTMQPLQAQTSSVRVKSLWELTQ</sequence>
<dbReference type="Proteomes" id="UP000801492">
    <property type="component" value="Unassembled WGS sequence"/>
</dbReference>
<evidence type="ECO:0000256" key="1">
    <source>
        <dbReference type="SAM" id="MobiDB-lite"/>
    </source>
</evidence>
<feature type="compositionally biased region" description="Low complexity" evidence="1">
    <location>
        <begin position="274"/>
        <end position="287"/>
    </location>
</feature>
<evidence type="ECO:0000313" key="3">
    <source>
        <dbReference type="EMBL" id="KAF2895478.1"/>
    </source>
</evidence>
<proteinExistence type="predicted"/>
<reference evidence="3" key="1">
    <citation type="submission" date="2019-08" db="EMBL/GenBank/DDBJ databases">
        <title>The genome of the North American firefly Photinus pyralis.</title>
        <authorList>
            <consortium name="Photinus pyralis genome working group"/>
            <person name="Fallon T.R."/>
            <person name="Sander Lower S.E."/>
            <person name="Weng J.-K."/>
        </authorList>
    </citation>
    <scope>NUCLEOTIDE SEQUENCE</scope>
    <source>
        <strain evidence="3">TRF0915ILg1</strain>
        <tissue evidence="3">Whole body</tissue>
    </source>
</reference>
<dbReference type="AlphaFoldDB" id="A0A8K0CXD5"/>
<protein>
    <recommendedName>
        <fullName evidence="2">C2H2-type domain-containing protein</fullName>
    </recommendedName>
</protein>
<dbReference type="EMBL" id="VTPC01005887">
    <property type="protein sequence ID" value="KAF2895478.1"/>
    <property type="molecule type" value="Genomic_DNA"/>
</dbReference>
<feature type="region of interest" description="Disordered" evidence="1">
    <location>
        <begin position="237"/>
        <end position="299"/>
    </location>
</feature>
<gene>
    <name evidence="3" type="ORF">ILUMI_10696</name>
</gene>
<organism evidence="3 4">
    <name type="scientific">Ignelater luminosus</name>
    <name type="common">Cucubano</name>
    <name type="synonym">Pyrophorus luminosus</name>
    <dbReference type="NCBI Taxonomy" id="2038154"/>
    <lineage>
        <taxon>Eukaryota</taxon>
        <taxon>Metazoa</taxon>
        <taxon>Ecdysozoa</taxon>
        <taxon>Arthropoda</taxon>
        <taxon>Hexapoda</taxon>
        <taxon>Insecta</taxon>
        <taxon>Pterygota</taxon>
        <taxon>Neoptera</taxon>
        <taxon>Endopterygota</taxon>
        <taxon>Coleoptera</taxon>
        <taxon>Polyphaga</taxon>
        <taxon>Elateriformia</taxon>
        <taxon>Elateroidea</taxon>
        <taxon>Elateridae</taxon>
        <taxon>Agrypninae</taxon>
        <taxon>Pyrophorini</taxon>
        <taxon>Ignelater</taxon>
    </lineage>
</organism>
<comment type="caution">
    <text evidence="3">The sequence shown here is derived from an EMBL/GenBank/DDBJ whole genome shotgun (WGS) entry which is preliminary data.</text>
</comment>
<evidence type="ECO:0000259" key="2">
    <source>
        <dbReference type="PROSITE" id="PS00028"/>
    </source>
</evidence>
<accession>A0A8K0CXD5</accession>
<feature type="region of interest" description="Disordered" evidence="1">
    <location>
        <begin position="185"/>
        <end position="209"/>
    </location>
</feature>
<dbReference type="InterPro" id="IPR013087">
    <property type="entry name" value="Znf_C2H2_type"/>
</dbReference>
<feature type="compositionally biased region" description="Polar residues" evidence="1">
    <location>
        <begin position="185"/>
        <end position="199"/>
    </location>
</feature>
<name>A0A8K0CXD5_IGNLU</name>
<dbReference type="OrthoDB" id="6784650at2759"/>
<evidence type="ECO:0000313" key="4">
    <source>
        <dbReference type="Proteomes" id="UP000801492"/>
    </source>
</evidence>
<feature type="compositionally biased region" description="Basic residues" evidence="1">
    <location>
        <begin position="238"/>
        <end position="247"/>
    </location>
</feature>
<keyword evidence="4" id="KW-1185">Reference proteome</keyword>
<feature type="domain" description="C2H2-type" evidence="2">
    <location>
        <begin position="362"/>
        <end position="382"/>
    </location>
</feature>
<dbReference type="PROSITE" id="PS00028">
    <property type="entry name" value="ZINC_FINGER_C2H2_1"/>
    <property type="match status" value="1"/>
</dbReference>